<protein>
    <submittedName>
        <fullName evidence="2">Uncharacterized protein</fullName>
    </submittedName>
</protein>
<keyword evidence="3" id="KW-1185">Reference proteome</keyword>
<organism evidence="2 3">
    <name type="scientific">Penicillium frequentans</name>
    <dbReference type="NCBI Taxonomy" id="3151616"/>
    <lineage>
        <taxon>Eukaryota</taxon>
        <taxon>Fungi</taxon>
        <taxon>Dikarya</taxon>
        <taxon>Ascomycota</taxon>
        <taxon>Pezizomycotina</taxon>
        <taxon>Eurotiomycetes</taxon>
        <taxon>Eurotiomycetidae</taxon>
        <taxon>Eurotiales</taxon>
        <taxon>Aspergillaceae</taxon>
        <taxon>Penicillium</taxon>
    </lineage>
</organism>
<gene>
    <name evidence="2" type="ORF">N7494_010031</name>
</gene>
<evidence type="ECO:0000313" key="3">
    <source>
        <dbReference type="Proteomes" id="UP001220324"/>
    </source>
</evidence>
<dbReference type="InterPro" id="IPR014839">
    <property type="entry name" value="Crt10"/>
</dbReference>
<dbReference type="InterPro" id="IPR036322">
    <property type="entry name" value="WD40_repeat_dom_sf"/>
</dbReference>
<sequence>MSSREGSDEELLFDGRENIRPQVLALNVETQNDRFSLKNDQIAPTIATWRSNLAASSQRRNILFAAYGSDIYVWVPTGPFQLLGTVPEMIIRPVMENPVASGYIDRSNPHTINNILVDDLGRDEILLLVTDSGNVCAYHVESIYSAVTRCASRGDKRPFDGSEVTPFFVENVGMSAWGLATHKYARLIAVSANTGQITIFAFALVDSTLADDKNGPQSSSDQDLDHLDRTWVHIHSLKQFRELRELMPVNHRSRNLRLTYRGHFDNIPSISFANFDLDPNGEWMVSTDISNRVIVWRVWDSLYPNQVYYPGHPENNPPQRGWTVLPLDPRTFKRHQSREEACGCEPKFEIIGERTILDLSRAIEEINDASQVFIFGDSEPRVPEDYTLPNEIFSENPTIGQDPKTSEQSNTEHGAARHDSSDTDADSEDEVKLPHAIRDNSRLSGLFEDDNEHYRIAPHLHYSCVNDQLSDSDFDLLKDQAVHPRSPSFFPVIHFSEHHISLASYPLDSEYHLLCKNPLAQRSSPSIDIHSACDRFNMVKYIPEAGIVVAASQKGRVAIISLTWQQEIGFAFRVDWIVPFLTQEFHNQRPVIPLLGLAVSPMPGFENPPDVPCVPQGIDPADWLSFNYRSLDANEDDEAPSQPSSSSTSYYQKSDLVSRPNPTDQSMSSSDSGPESESESVSESEPGSGSEADKSSEDISISDRFSHEHTLPELHAQASSGYRPDEPWHGSHPSRHYRLLLLYADHTVMSYEFWRDWNS</sequence>
<dbReference type="SUPFAM" id="SSF50978">
    <property type="entry name" value="WD40 repeat-like"/>
    <property type="match status" value="1"/>
</dbReference>
<feature type="region of interest" description="Disordered" evidence="1">
    <location>
        <begin position="633"/>
        <end position="698"/>
    </location>
</feature>
<dbReference type="AlphaFoldDB" id="A0AAD6GDZ0"/>
<feature type="compositionally biased region" description="Low complexity" evidence="1">
    <location>
        <begin position="640"/>
        <end position="654"/>
    </location>
</feature>
<comment type="caution">
    <text evidence="2">The sequence shown here is derived from an EMBL/GenBank/DDBJ whole genome shotgun (WGS) entry which is preliminary data.</text>
</comment>
<evidence type="ECO:0000313" key="2">
    <source>
        <dbReference type="EMBL" id="KAJ5533479.1"/>
    </source>
</evidence>
<proteinExistence type="predicted"/>
<feature type="region of interest" description="Disordered" evidence="1">
    <location>
        <begin position="385"/>
        <end position="433"/>
    </location>
</feature>
<dbReference type="Proteomes" id="UP001220324">
    <property type="component" value="Unassembled WGS sequence"/>
</dbReference>
<reference evidence="2 3" key="1">
    <citation type="journal article" date="2023" name="IMA Fungus">
        <title>Comparative genomic study of the Penicillium genus elucidates a diverse pangenome and 15 lateral gene transfer events.</title>
        <authorList>
            <person name="Petersen C."/>
            <person name="Sorensen T."/>
            <person name="Nielsen M.R."/>
            <person name="Sondergaard T.E."/>
            <person name="Sorensen J.L."/>
            <person name="Fitzpatrick D.A."/>
            <person name="Frisvad J.C."/>
            <person name="Nielsen K.L."/>
        </authorList>
    </citation>
    <scope>NUCLEOTIDE SEQUENCE [LARGE SCALE GENOMIC DNA]</scope>
    <source>
        <strain evidence="2 3">IBT 35679</strain>
    </source>
</reference>
<evidence type="ECO:0000256" key="1">
    <source>
        <dbReference type="SAM" id="MobiDB-lite"/>
    </source>
</evidence>
<accession>A0AAD6GDZ0</accession>
<dbReference type="Pfam" id="PF08728">
    <property type="entry name" value="CRT10"/>
    <property type="match status" value="1"/>
</dbReference>
<name>A0AAD6GDZ0_9EURO</name>
<dbReference type="EMBL" id="JAQIZZ010000007">
    <property type="protein sequence ID" value="KAJ5533479.1"/>
    <property type="molecule type" value="Genomic_DNA"/>
</dbReference>